<keyword evidence="4" id="KW-1185">Reference proteome</keyword>
<sequence length="207" mass="22841">MTLILRGKTRMYAYLLYALAVISLVASAVNGGIGEAIWSIPIAAFIAAFGWVVFFNPRLEVGPGGLRVVNVLREHLIPWSDLALAENRWGLYLYTMADRKISVWGVPSTVGIFNNSWRDRKKDKDYEDPDIVWEESGRVTRIVSSGFAADVITFRLGRIKGDANLRASLQPATYWPDKAETRLQPLPIIVLGVTLLGAVLTLAPAIG</sequence>
<accession>A0ABT9PGE0</accession>
<organism evidence="3 4">
    <name type="scientific">Trueperella abortisuis</name>
    <dbReference type="NCBI Taxonomy" id="445930"/>
    <lineage>
        <taxon>Bacteria</taxon>
        <taxon>Bacillati</taxon>
        <taxon>Actinomycetota</taxon>
        <taxon>Actinomycetes</taxon>
        <taxon>Actinomycetales</taxon>
        <taxon>Actinomycetaceae</taxon>
        <taxon>Trueperella</taxon>
    </lineage>
</organism>
<dbReference type="InterPro" id="IPR019692">
    <property type="entry name" value="CFP-6_PH"/>
</dbReference>
<proteinExistence type="predicted"/>
<protein>
    <recommendedName>
        <fullName evidence="2">Low molecular weight protein antigen 6 PH domain-containing protein</fullName>
    </recommendedName>
</protein>
<evidence type="ECO:0000313" key="4">
    <source>
        <dbReference type="Proteomes" id="UP001230145"/>
    </source>
</evidence>
<evidence type="ECO:0000259" key="2">
    <source>
        <dbReference type="Pfam" id="PF10756"/>
    </source>
</evidence>
<feature type="transmembrane region" description="Helical" evidence="1">
    <location>
        <begin position="12"/>
        <end position="30"/>
    </location>
</feature>
<evidence type="ECO:0000313" key="3">
    <source>
        <dbReference type="EMBL" id="MDP9831786.1"/>
    </source>
</evidence>
<feature type="transmembrane region" description="Helical" evidence="1">
    <location>
        <begin position="186"/>
        <end position="206"/>
    </location>
</feature>
<keyword evidence="1" id="KW-1133">Transmembrane helix</keyword>
<dbReference type="RefSeq" id="WP_307634420.1">
    <property type="nucleotide sequence ID" value="NZ_JAUSQL010000001.1"/>
</dbReference>
<dbReference type="EMBL" id="JAUSQL010000001">
    <property type="protein sequence ID" value="MDP9831786.1"/>
    <property type="molecule type" value="Genomic_DNA"/>
</dbReference>
<reference evidence="3 4" key="1">
    <citation type="submission" date="2023-07" db="EMBL/GenBank/DDBJ databases">
        <title>Sequencing the genomes of 1000 actinobacteria strains.</title>
        <authorList>
            <person name="Klenk H.-P."/>
        </authorList>
    </citation>
    <scope>NUCLEOTIDE SEQUENCE [LARGE SCALE GENOMIC DNA]</scope>
    <source>
        <strain evidence="3 4">DSM 19515</strain>
    </source>
</reference>
<evidence type="ECO:0000256" key="1">
    <source>
        <dbReference type="SAM" id="Phobius"/>
    </source>
</evidence>
<dbReference type="Pfam" id="PF10756">
    <property type="entry name" value="bPH_6"/>
    <property type="match status" value="1"/>
</dbReference>
<feature type="domain" description="Low molecular weight protein antigen 6 PH" evidence="2">
    <location>
        <begin position="57"/>
        <end position="105"/>
    </location>
</feature>
<gene>
    <name evidence="3" type="ORF">J2S45_000465</name>
</gene>
<name>A0ABT9PGE0_9ACTO</name>
<feature type="transmembrane region" description="Helical" evidence="1">
    <location>
        <begin position="36"/>
        <end position="55"/>
    </location>
</feature>
<keyword evidence="1" id="KW-0812">Transmembrane</keyword>
<dbReference type="Proteomes" id="UP001230145">
    <property type="component" value="Unassembled WGS sequence"/>
</dbReference>
<keyword evidence="1" id="KW-0472">Membrane</keyword>
<comment type="caution">
    <text evidence="3">The sequence shown here is derived from an EMBL/GenBank/DDBJ whole genome shotgun (WGS) entry which is preliminary data.</text>
</comment>